<name>A0A363NML9_9SPHI</name>
<comment type="caution">
    <text evidence="11">The sequence shown here is derived from an EMBL/GenBank/DDBJ whole genome shotgun (WGS) entry which is preliminary data.</text>
</comment>
<evidence type="ECO:0000256" key="1">
    <source>
        <dbReference type="ARBA" id="ARBA00004571"/>
    </source>
</evidence>
<keyword evidence="2 8" id="KW-0813">Transport</keyword>
<keyword evidence="5 9" id="KW-0732">Signal</keyword>
<organism evidence="11 12">
    <name type="scientific">Sphingobacterium athyrii</name>
    <dbReference type="NCBI Taxonomy" id="2152717"/>
    <lineage>
        <taxon>Bacteria</taxon>
        <taxon>Pseudomonadati</taxon>
        <taxon>Bacteroidota</taxon>
        <taxon>Sphingobacteriia</taxon>
        <taxon>Sphingobacteriales</taxon>
        <taxon>Sphingobacteriaceae</taxon>
        <taxon>Sphingobacterium</taxon>
    </lineage>
</organism>
<reference evidence="11 12" key="1">
    <citation type="submission" date="2018-04" db="EMBL/GenBank/DDBJ databases">
        <title>Sphingobacterium sp. M46 Genome.</title>
        <authorList>
            <person name="Cheng J."/>
            <person name="Li Y."/>
        </authorList>
    </citation>
    <scope>NUCLEOTIDE SEQUENCE [LARGE SCALE GENOMIC DNA]</scope>
    <source>
        <strain evidence="11 12">M46</strain>
    </source>
</reference>
<keyword evidence="7 8" id="KW-0998">Cell outer membrane</keyword>
<comment type="similarity">
    <text evidence="8">Belongs to the TonB-dependent receptor family.</text>
</comment>
<dbReference type="InterPro" id="IPR012910">
    <property type="entry name" value="Plug_dom"/>
</dbReference>
<keyword evidence="3 8" id="KW-1134">Transmembrane beta strand</keyword>
<keyword evidence="4 8" id="KW-0812">Transmembrane</keyword>
<evidence type="ECO:0000256" key="7">
    <source>
        <dbReference type="ARBA" id="ARBA00023237"/>
    </source>
</evidence>
<dbReference type="InterPro" id="IPR008969">
    <property type="entry name" value="CarboxyPept-like_regulatory"/>
</dbReference>
<dbReference type="InterPro" id="IPR037066">
    <property type="entry name" value="Plug_dom_sf"/>
</dbReference>
<evidence type="ECO:0000256" key="9">
    <source>
        <dbReference type="SAM" id="SignalP"/>
    </source>
</evidence>
<dbReference type="Pfam" id="PF13715">
    <property type="entry name" value="CarbopepD_reg_2"/>
    <property type="match status" value="1"/>
</dbReference>
<dbReference type="Gene3D" id="2.60.40.1120">
    <property type="entry name" value="Carboxypeptidase-like, regulatory domain"/>
    <property type="match status" value="1"/>
</dbReference>
<dbReference type="GO" id="GO:0015344">
    <property type="term" value="F:siderophore uptake transmembrane transporter activity"/>
    <property type="evidence" value="ECO:0007669"/>
    <property type="project" value="TreeGrafter"/>
</dbReference>
<dbReference type="RefSeq" id="WP_108636262.1">
    <property type="nucleotide sequence ID" value="NZ_QCXX01000008.1"/>
</dbReference>
<evidence type="ECO:0000256" key="3">
    <source>
        <dbReference type="ARBA" id="ARBA00022452"/>
    </source>
</evidence>
<evidence type="ECO:0000313" key="11">
    <source>
        <dbReference type="EMBL" id="PUV22025.1"/>
    </source>
</evidence>
<dbReference type="PANTHER" id="PTHR30069:SF29">
    <property type="entry name" value="HEMOGLOBIN AND HEMOGLOBIN-HAPTOGLOBIN-BINDING PROTEIN 1-RELATED"/>
    <property type="match status" value="1"/>
</dbReference>
<dbReference type="GO" id="GO:0044718">
    <property type="term" value="P:siderophore transmembrane transport"/>
    <property type="evidence" value="ECO:0007669"/>
    <property type="project" value="TreeGrafter"/>
</dbReference>
<evidence type="ECO:0000256" key="4">
    <source>
        <dbReference type="ARBA" id="ARBA00022692"/>
    </source>
</evidence>
<evidence type="ECO:0000313" key="12">
    <source>
        <dbReference type="Proteomes" id="UP000250831"/>
    </source>
</evidence>
<sequence>MSKFKIIWLIVFLIISQSSFAQQVAELKGKIVTASNEPIEGASITFREIKQGAKADQDGNFTIKGIPFGIYQINISAVGYKTLQRKFRINQEHEILREIQLTAKNNGLEEVKINGKTAGKKIKDSGFNVNVIETKQYANTNSDVNQILNRSTGVKIREQGGLGSKYSFSLNGLSGNNIKFFIDGVPIESFGSGMSLNNMPVNIAERIEVYKGVVPAHLGSDALGGAINIVTNRDYKKSLDVSYSIGSFNTHRAALSAGYKHPKNGLMVNLNSYYNFSNNNYLMKTNPKAGVYILAPVDASRFDTLQSARRFHDDYRSFMTQVEVGVSNKKWADIAVLGLTYNDVYDQQQTAATQERVLGQVFSKNHTLTPSLRYRKDKLFFENLSATVYANYSRGENVITDTSSRTYYFWNGLPTEYSPTAGELNSYKSIIHQKINNSFSQLNLNYKLAAQHLINFNYNLNTNKRENYNEIDPYNDFYNITNQIIRTNAGLNYQQFLWKEKINNSFFIKEYGLSGKTNTSEKTSKNYLGYGAVTNIRFGSSYGIKLSYEHAYQLPSFTQLFGDGLNIMPNEKLRPANSDNYNLNLYYITAFGNHRLNFDASTYYRNVKDYIISKMYDTPQGQKQLAENEGGVKVNGVDFEIKYGYKSDFMAVFNMSYYNAVDRERFDNNNREKITYKNRTPNEPWLFGNLDISYGRNNLFDKKDNRIQLNYYLQFINNYSLSWSKLAEKSTKDYIPAQWLHNIAATYSFNNNQYNITIEGKNLTDQIAYDIFKQQRPGRSVYLKLRYLIQSTH</sequence>
<proteinExistence type="inferred from homology"/>
<evidence type="ECO:0000256" key="2">
    <source>
        <dbReference type="ARBA" id="ARBA00022448"/>
    </source>
</evidence>
<dbReference type="SUPFAM" id="SSF49464">
    <property type="entry name" value="Carboxypeptidase regulatory domain-like"/>
    <property type="match status" value="1"/>
</dbReference>
<dbReference type="Proteomes" id="UP000250831">
    <property type="component" value="Unassembled WGS sequence"/>
</dbReference>
<keyword evidence="6 8" id="KW-0472">Membrane</keyword>
<dbReference type="InterPro" id="IPR036942">
    <property type="entry name" value="Beta-barrel_TonB_sf"/>
</dbReference>
<evidence type="ECO:0000256" key="5">
    <source>
        <dbReference type="ARBA" id="ARBA00022729"/>
    </source>
</evidence>
<evidence type="ECO:0000256" key="8">
    <source>
        <dbReference type="PROSITE-ProRule" id="PRU01360"/>
    </source>
</evidence>
<gene>
    <name evidence="11" type="ORF">DCO56_24140</name>
</gene>
<feature type="domain" description="TonB-dependent receptor plug" evidence="10">
    <location>
        <begin position="122"/>
        <end position="226"/>
    </location>
</feature>
<keyword evidence="12" id="KW-1185">Reference proteome</keyword>
<dbReference type="GO" id="GO:0009279">
    <property type="term" value="C:cell outer membrane"/>
    <property type="evidence" value="ECO:0007669"/>
    <property type="project" value="UniProtKB-SubCell"/>
</dbReference>
<evidence type="ECO:0000259" key="10">
    <source>
        <dbReference type="Pfam" id="PF07715"/>
    </source>
</evidence>
<dbReference type="Pfam" id="PF07715">
    <property type="entry name" value="Plug"/>
    <property type="match status" value="1"/>
</dbReference>
<comment type="subcellular location">
    <subcellularLocation>
        <location evidence="1 8">Cell outer membrane</location>
        <topology evidence="1 8">Multi-pass membrane protein</topology>
    </subcellularLocation>
</comment>
<dbReference type="Gene3D" id="2.40.170.20">
    <property type="entry name" value="TonB-dependent receptor, beta-barrel domain"/>
    <property type="match status" value="1"/>
</dbReference>
<dbReference type="SUPFAM" id="SSF56935">
    <property type="entry name" value="Porins"/>
    <property type="match status" value="1"/>
</dbReference>
<dbReference type="AlphaFoldDB" id="A0A363NML9"/>
<feature type="chain" id="PRO_5016992191" evidence="9">
    <location>
        <begin position="22"/>
        <end position="793"/>
    </location>
</feature>
<evidence type="ECO:0000256" key="6">
    <source>
        <dbReference type="ARBA" id="ARBA00023136"/>
    </source>
</evidence>
<dbReference type="PROSITE" id="PS52016">
    <property type="entry name" value="TONB_DEPENDENT_REC_3"/>
    <property type="match status" value="1"/>
</dbReference>
<protein>
    <submittedName>
        <fullName evidence="11">Energy transducer TonB</fullName>
    </submittedName>
</protein>
<dbReference type="InterPro" id="IPR039426">
    <property type="entry name" value="TonB-dep_rcpt-like"/>
</dbReference>
<accession>A0A363NML9</accession>
<dbReference type="PANTHER" id="PTHR30069">
    <property type="entry name" value="TONB-DEPENDENT OUTER MEMBRANE RECEPTOR"/>
    <property type="match status" value="1"/>
</dbReference>
<feature type="signal peptide" evidence="9">
    <location>
        <begin position="1"/>
        <end position="21"/>
    </location>
</feature>
<dbReference type="Gene3D" id="2.170.130.10">
    <property type="entry name" value="TonB-dependent receptor, plug domain"/>
    <property type="match status" value="1"/>
</dbReference>
<dbReference type="EMBL" id="QCXX01000008">
    <property type="protein sequence ID" value="PUV22025.1"/>
    <property type="molecule type" value="Genomic_DNA"/>
</dbReference>
<dbReference type="OrthoDB" id="9812892at2"/>